<evidence type="ECO:0008006" key="3">
    <source>
        <dbReference type="Google" id="ProtNLM"/>
    </source>
</evidence>
<evidence type="ECO:0000313" key="1">
    <source>
        <dbReference type="EMBL" id="KAK7028472.1"/>
    </source>
</evidence>
<proteinExistence type="predicted"/>
<gene>
    <name evidence="1" type="ORF">R3P38DRAFT_2936717</name>
</gene>
<accession>A0AAW0BNT0</accession>
<comment type="caution">
    <text evidence="1">The sequence shown here is derived from an EMBL/GenBank/DDBJ whole genome shotgun (WGS) entry which is preliminary data.</text>
</comment>
<dbReference type="EMBL" id="JAWWNJ010000028">
    <property type="protein sequence ID" value="KAK7028472.1"/>
    <property type="molecule type" value="Genomic_DNA"/>
</dbReference>
<keyword evidence="2" id="KW-1185">Reference proteome</keyword>
<name>A0AAW0BNT0_9AGAR</name>
<evidence type="ECO:0000313" key="2">
    <source>
        <dbReference type="Proteomes" id="UP001362999"/>
    </source>
</evidence>
<protein>
    <recommendedName>
        <fullName evidence="3">C3H1-type domain-containing protein</fullName>
    </recommendedName>
</protein>
<dbReference type="Proteomes" id="UP001362999">
    <property type="component" value="Unassembled WGS sequence"/>
</dbReference>
<sequence length="251" mass="28071">MMFSPFGMVSSGRGQPLKSYTLAEQQALASKTLRKVLAFLLGEYRFEARYADHPDDKISIDSGGVVLAPAELQAGVRYNVFWNYDGESGSDIAWKFRGDGGLPDSILTMEESMADDHTIGIPGSLLQMAASTWTQVFYDMMVNYEIYGSVVKPVEPRPQHDPEHEDYQPNNAPMVAEKWNSIFARVKADKYDVECMFVHSSQGCLAPAGTCPFKHTPRRDHLPSDGGMAACMPEGFEFMDPYQYFLMMDSD</sequence>
<reference evidence="1 2" key="1">
    <citation type="journal article" date="2024" name="J Genomics">
        <title>Draft genome sequencing and assembly of Favolaschia claudopus CIRM-BRFM 2984 isolated from oak limbs.</title>
        <authorList>
            <person name="Navarro D."/>
            <person name="Drula E."/>
            <person name="Chaduli D."/>
            <person name="Cazenave R."/>
            <person name="Ahrendt S."/>
            <person name="Wang J."/>
            <person name="Lipzen A."/>
            <person name="Daum C."/>
            <person name="Barry K."/>
            <person name="Grigoriev I.V."/>
            <person name="Favel A."/>
            <person name="Rosso M.N."/>
            <person name="Martin F."/>
        </authorList>
    </citation>
    <scope>NUCLEOTIDE SEQUENCE [LARGE SCALE GENOMIC DNA]</scope>
    <source>
        <strain evidence="1 2">CIRM-BRFM 2984</strain>
    </source>
</reference>
<dbReference type="AlphaFoldDB" id="A0AAW0BNT0"/>
<organism evidence="1 2">
    <name type="scientific">Favolaschia claudopus</name>
    <dbReference type="NCBI Taxonomy" id="2862362"/>
    <lineage>
        <taxon>Eukaryota</taxon>
        <taxon>Fungi</taxon>
        <taxon>Dikarya</taxon>
        <taxon>Basidiomycota</taxon>
        <taxon>Agaricomycotina</taxon>
        <taxon>Agaricomycetes</taxon>
        <taxon>Agaricomycetidae</taxon>
        <taxon>Agaricales</taxon>
        <taxon>Marasmiineae</taxon>
        <taxon>Mycenaceae</taxon>
        <taxon>Favolaschia</taxon>
    </lineage>
</organism>